<keyword evidence="2" id="KW-1185">Reference proteome</keyword>
<protein>
    <submittedName>
        <fullName evidence="1">Uncharacterized protein</fullName>
    </submittedName>
</protein>
<accession>A0A4R2EQS4</accession>
<dbReference type="Proteomes" id="UP000294830">
    <property type="component" value="Unassembled WGS sequence"/>
</dbReference>
<dbReference type="EMBL" id="SLWB01000008">
    <property type="protein sequence ID" value="TCN66809.1"/>
    <property type="molecule type" value="Genomic_DNA"/>
</dbReference>
<organism evidence="1 2">
    <name type="scientific">Acetobacteroides hydrogenigenes</name>
    <dbReference type="NCBI Taxonomy" id="979970"/>
    <lineage>
        <taxon>Bacteria</taxon>
        <taxon>Pseudomonadati</taxon>
        <taxon>Bacteroidota</taxon>
        <taxon>Bacteroidia</taxon>
        <taxon>Bacteroidales</taxon>
        <taxon>Rikenellaceae</taxon>
        <taxon>Acetobacteroides</taxon>
    </lineage>
</organism>
<dbReference type="OrthoDB" id="1115936at2"/>
<gene>
    <name evidence="1" type="ORF">CLV25_108152</name>
</gene>
<dbReference type="AlphaFoldDB" id="A0A4R2EQS4"/>
<comment type="caution">
    <text evidence="1">The sequence shown here is derived from an EMBL/GenBank/DDBJ whole genome shotgun (WGS) entry which is preliminary data.</text>
</comment>
<dbReference type="RefSeq" id="WP_131839493.1">
    <property type="nucleotide sequence ID" value="NZ_SLWB01000008.1"/>
</dbReference>
<evidence type="ECO:0000313" key="1">
    <source>
        <dbReference type="EMBL" id="TCN66809.1"/>
    </source>
</evidence>
<proteinExistence type="predicted"/>
<sequence>MIETTNFRLMNLTEKQGFVSAFLPPVEKLLGKNPSFIPYIDRVKGNFDLFVKTTEELSHPELTEKVVEGDNLRDGGINGLKSNAARSVNRKDPAWVEAGKLILRIFHDFGDGMATLPLEQETTSIDNLLAEIDRNPVLRAAITTIQSDAWLQDIRDGQKIVKDAVEQRRAGGFVNSLPSSFVAAKPLAANLEKLIDYINLKIDFEPTPELTALANGLNEIIVDYNKKIKLRQTLRDQEKEKNEGAK</sequence>
<name>A0A4R2EQS4_9BACT</name>
<dbReference type="Pfam" id="PF19775">
    <property type="entry name" value="DUF6261"/>
    <property type="match status" value="1"/>
</dbReference>
<dbReference type="InterPro" id="IPR046228">
    <property type="entry name" value="DUF6261"/>
</dbReference>
<reference evidence="1 2" key="1">
    <citation type="submission" date="2019-03" db="EMBL/GenBank/DDBJ databases">
        <title>Genomic Encyclopedia of Archaeal and Bacterial Type Strains, Phase II (KMG-II): from individual species to whole genera.</title>
        <authorList>
            <person name="Goeker M."/>
        </authorList>
    </citation>
    <scope>NUCLEOTIDE SEQUENCE [LARGE SCALE GENOMIC DNA]</scope>
    <source>
        <strain evidence="1 2">RL-C</strain>
    </source>
</reference>
<evidence type="ECO:0000313" key="2">
    <source>
        <dbReference type="Proteomes" id="UP000294830"/>
    </source>
</evidence>